<sequence length="322" mass="36229">MSHQTYKFDDIALTLPITQAARTTAQQFAHQLPYPQIAERVRLNTLCVLAVNDYLQMMGLPTDLKASDSWNPIMRLCADVADLELPGIGRLECRPVLLNQQIGYVPPETWEERVGYVFVQVDESLQEAKLLGFLPSVATEEIPLTQLQPLEDLIEHLAPTFTLPVPELVNLSQWFTGIFEAGWQTIESLWNQPEIAPAFAFRSGNLLEDETNNQQETVVRRGKLIDLGIQIANQFVMLVVEISPQTDQQTGVLVQLYPANNQNYLTPGVQLTVLDKSGAVFLEAQARSADNYIQLKFRGEPKEEFTVQVALHDACVKEHFVI</sequence>
<dbReference type="InterPro" id="IPR014951">
    <property type="entry name" value="DUF1822"/>
</dbReference>
<name>A0A2N6KL31_9CYAN</name>
<protein>
    <recommendedName>
        <fullName evidence="3">DUF1822 domain-containing protein</fullName>
    </recommendedName>
</protein>
<reference evidence="1 2" key="1">
    <citation type="submission" date="2017-07" db="EMBL/GenBank/DDBJ databases">
        <title>Genomes of Fischerella (Mastigocladus) sp. strains.</title>
        <authorList>
            <person name="Miller S.R."/>
        </authorList>
    </citation>
    <scope>NUCLEOTIDE SEQUENCE [LARGE SCALE GENOMIC DNA]</scope>
    <source>
        <strain evidence="1 2">CCMEE 5268</strain>
    </source>
</reference>
<dbReference type="AlphaFoldDB" id="A0A2N6KL31"/>
<dbReference type="EMBL" id="NMQA01000034">
    <property type="protein sequence ID" value="PMB00486.1"/>
    <property type="molecule type" value="Genomic_DNA"/>
</dbReference>
<accession>A0A2N6KL31</accession>
<dbReference type="Pfam" id="PF08852">
    <property type="entry name" value="DUF1822"/>
    <property type="match status" value="1"/>
</dbReference>
<dbReference type="Proteomes" id="UP000235025">
    <property type="component" value="Unassembled WGS sequence"/>
</dbReference>
<evidence type="ECO:0000313" key="1">
    <source>
        <dbReference type="EMBL" id="PMB00486.1"/>
    </source>
</evidence>
<evidence type="ECO:0000313" key="2">
    <source>
        <dbReference type="Proteomes" id="UP000235025"/>
    </source>
</evidence>
<comment type="caution">
    <text evidence="1">The sequence shown here is derived from an EMBL/GenBank/DDBJ whole genome shotgun (WGS) entry which is preliminary data.</text>
</comment>
<evidence type="ECO:0008006" key="3">
    <source>
        <dbReference type="Google" id="ProtNLM"/>
    </source>
</evidence>
<proteinExistence type="predicted"/>
<organism evidence="1 2">
    <name type="scientific">Fischerella thermalis CCMEE 5268</name>
    <dbReference type="NCBI Taxonomy" id="2019662"/>
    <lineage>
        <taxon>Bacteria</taxon>
        <taxon>Bacillati</taxon>
        <taxon>Cyanobacteriota</taxon>
        <taxon>Cyanophyceae</taxon>
        <taxon>Nostocales</taxon>
        <taxon>Hapalosiphonaceae</taxon>
        <taxon>Fischerella</taxon>
    </lineage>
</organism>
<dbReference type="RefSeq" id="WP_102171411.1">
    <property type="nucleotide sequence ID" value="NZ_NMQA01000034.1"/>
</dbReference>
<gene>
    <name evidence="1" type="ORF">CEN50_03125</name>
</gene>